<proteinExistence type="predicted"/>
<dbReference type="Proteomes" id="UP001283361">
    <property type="component" value="Unassembled WGS sequence"/>
</dbReference>
<name>A0AAE1CZP6_9GAST</name>
<keyword evidence="3" id="KW-1185">Reference proteome</keyword>
<comment type="caution">
    <text evidence="2">The sequence shown here is derived from an EMBL/GenBank/DDBJ whole genome shotgun (WGS) entry which is preliminary data.</text>
</comment>
<evidence type="ECO:0000256" key="1">
    <source>
        <dbReference type="SAM" id="MobiDB-lite"/>
    </source>
</evidence>
<evidence type="ECO:0000313" key="2">
    <source>
        <dbReference type="EMBL" id="KAK3747709.1"/>
    </source>
</evidence>
<organism evidence="2 3">
    <name type="scientific">Elysia crispata</name>
    <name type="common">lettuce slug</name>
    <dbReference type="NCBI Taxonomy" id="231223"/>
    <lineage>
        <taxon>Eukaryota</taxon>
        <taxon>Metazoa</taxon>
        <taxon>Spiralia</taxon>
        <taxon>Lophotrochozoa</taxon>
        <taxon>Mollusca</taxon>
        <taxon>Gastropoda</taxon>
        <taxon>Heterobranchia</taxon>
        <taxon>Euthyneura</taxon>
        <taxon>Panpulmonata</taxon>
        <taxon>Sacoglossa</taxon>
        <taxon>Placobranchoidea</taxon>
        <taxon>Plakobranchidae</taxon>
        <taxon>Elysia</taxon>
    </lineage>
</organism>
<reference evidence="2" key="1">
    <citation type="journal article" date="2023" name="G3 (Bethesda)">
        <title>A reference genome for the long-term kleptoplast-retaining sea slug Elysia crispata morphotype clarki.</title>
        <authorList>
            <person name="Eastman K.E."/>
            <person name="Pendleton A.L."/>
            <person name="Shaikh M.A."/>
            <person name="Suttiyut T."/>
            <person name="Ogas R."/>
            <person name="Tomko P."/>
            <person name="Gavelis G."/>
            <person name="Widhalm J.R."/>
            <person name="Wisecaver J.H."/>
        </authorList>
    </citation>
    <scope>NUCLEOTIDE SEQUENCE</scope>
    <source>
        <strain evidence="2">ECLA1</strain>
    </source>
</reference>
<evidence type="ECO:0000313" key="3">
    <source>
        <dbReference type="Proteomes" id="UP001283361"/>
    </source>
</evidence>
<dbReference type="AlphaFoldDB" id="A0AAE1CZP6"/>
<sequence length="172" mass="19234">MSRPSFSSSQVAALSPMIGEDRRAAERALHNGDRKRPGLTSGKPGKCFKTSNKENDDRRRWRGLNGKLWSGDHLCPGETWLDLLPGSTPGDSRLLEDSWPRQLSKGSHSGSVRLTLVLHRAPGNISLLTPRRLLVFTDLAGKQPDLDLRDKMNDLDLRDKINDLNVRDKTND</sequence>
<feature type="compositionally biased region" description="Basic and acidic residues" evidence="1">
    <location>
        <begin position="19"/>
        <end position="36"/>
    </location>
</feature>
<gene>
    <name evidence="2" type="ORF">RRG08_024856</name>
</gene>
<feature type="region of interest" description="Disordered" evidence="1">
    <location>
        <begin position="1"/>
        <end position="56"/>
    </location>
</feature>
<feature type="compositionally biased region" description="Polar residues" evidence="1">
    <location>
        <begin position="1"/>
        <end position="12"/>
    </location>
</feature>
<dbReference type="EMBL" id="JAWDGP010006075">
    <property type="protein sequence ID" value="KAK3747709.1"/>
    <property type="molecule type" value="Genomic_DNA"/>
</dbReference>
<protein>
    <submittedName>
        <fullName evidence="2">Uncharacterized protein</fullName>
    </submittedName>
</protein>
<accession>A0AAE1CZP6</accession>